<proteinExistence type="predicted"/>
<dbReference type="Proteomes" id="UP001454036">
    <property type="component" value="Unassembled WGS sequence"/>
</dbReference>
<evidence type="ECO:0000313" key="2">
    <source>
        <dbReference type="Proteomes" id="UP001454036"/>
    </source>
</evidence>
<organism evidence="1 2">
    <name type="scientific">Lithospermum erythrorhizon</name>
    <name type="common">Purple gromwell</name>
    <name type="synonym">Lithospermum officinale var. erythrorhizon</name>
    <dbReference type="NCBI Taxonomy" id="34254"/>
    <lineage>
        <taxon>Eukaryota</taxon>
        <taxon>Viridiplantae</taxon>
        <taxon>Streptophyta</taxon>
        <taxon>Embryophyta</taxon>
        <taxon>Tracheophyta</taxon>
        <taxon>Spermatophyta</taxon>
        <taxon>Magnoliopsida</taxon>
        <taxon>eudicotyledons</taxon>
        <taxon>Gunneridae</taxon>
        <taxon>Pentapetalae</taxon>
        <taxon>asterids</taxon>
        <taxon>lamiids</taxon>
        <taxon>Boraginales</taxon>
        <taxon>Boraginaceae</taxon>
        <taxon>Boraginoideae</taxon>
        <taxon>Lithospermeae</taxon>
        <taxon>Lithospermum</taxon>
    </lineage>
</organism>
<comment type="caution">
    <text evidence="1">The sequence shown here is derived from an EMBL/GenBank/DDBJ whole genome shotgun (WGS) entry which is preliminary data.</text>
</comment>
<gene>
    <name evidence="1" type="ORF">LIER_33401</name>
</gene>
<reference evidence="1 2" key="1">
    <citation type="submission" date="2024-01" db="EMBL/GenBank/DDBJ databases">
        <title>The complete chloroplast genome sequence of Lithospermum erythrorhizon: insights into the phylogenetic relationship among Boraginaceae species and the maternal lineages of purple gromwells.</title>
        <authorList>
            <person name="Okada T."/>
            <person name="Watanabe K."/>
        </authorList>
    </citation>
    <scope>NUCLEOTIDE SEQUENCE [LARGE SCALE GENOMIC DNA]</scope>
</reference>
<name>A0AAV3RYC2_LITER</name>
<sequence>MTTEPPYISEKSENDVVVDNLERGYVRMPSVEDTVANTAEGQSTKDLVETITPSVRDTTMENTKSMEFVYISSAASTYDLTDGHAEDDV</sequence>
<evidence type="ECO:0000313" key="1">
    <source>
        <dbReference type="EMBL" id="GAA0186113.1"/>
    </source>
</evidence>
<dbReference type="AlphaFoldDB" id="A0AAV3RYC2"/>
<accession>A0AAV3RYC2</accession>
<keyword evidence="2" id="KW-1185">Reference proteome</keyword>
<dbReference type="EMBL" id="BAABME010013376">
    <property type="protein sequence ID" value="GAA0186113.1"/>
    <property type="molecule type" value="Genomic_DNA"/>
</dbReference>
<protein>
    <submittedName>
        <fullName evidence="1">Uncharacterized protein</fullName>
    </submittedName>
</protein>